<dbReference type="HOGENOM" id="CLU_3123719_0_0_9"/>
<gene>
    <name evidence="2" type="ordered locus">Tph_c12880</name>
</gene>
<name>K4LTZ8_THEPS</name>
<evidence type="ECO:0000313" key="3">
    <source>
        <dbReference type="Proteomes" id="UP000000467"/>
    </source>
</evidence>
<dbReference type="RefSeq" id="WP_015050390.1">
    <property type="nucleotide sequence ID" value="NC_018870.1"/>
</dbReference>
<dbReference type="Proteomes" id="UP000000467">
    <property type="component" value="Chromosome"/>
</dbReference>
<evidence type="ECO:0000256" key="1">
    <source>
        <dbReference type="SAM" id="MobiDB-lite"/>
    </source>
</evidence>
<dbReference type="STRING" id="1089553.Tph_c12880"/>
<feature type="compositionally biased region" description="Basic residues" evidence="1">
    <location>
        <begin position="1"/>
        <end position="12"/>
    </location>
</feature>
<accession>K4LTZ8</accession>
<feature type="region of interest" description="Disordered" evidence="1">
    <location>
        <begin position="1"/>
        <end position="25"/>
    </location>
</feature>
<keyword evidence="3" id="KW-1185">Reference proteome</keyword>
<feature type="compositionally biased region" description="Basic and acidic residues" evidence="1">
    <location>
        <begin position="13"/>
        <end position="24"/>
    </location>
</feature>
<reference evidence="2 3" key="1">
    <citation type="journal article" date="2012" name="BMC Genomics">
        <title>Genome-guided analysis of physiological and morphological traits of the fermentative acetate oxidizer Thermacetogenium phaeum.</title>
        <authorList>
            <person name="Oehler D."/>
            <person name="Poehlein A."/>
            <person name="Leimbach A."/>
            <person name="Muller N."/>
            <person name="Daniel R."/>
            <person name="Gottschalk G."/>
            <person name="Schink B."/>
        </authorList>
    </citation>
    <scope>NUCLEOTIDE SEQUENCE [LARGE SCALE GENOMIC DNA]</scope>
    <source>
        <strain evidence="3">ATCC BAA-254 / DSM 26808 / PB</strain>
    </source>
</reference>
<proteinExistence type="predicted"/>
<dbReference type="AlphaFoldDB" id="K4LTZ8"/>
<evidence type="ECO:0000313" key="2">
    <source>
        <dbReference type="EMBL" id="AFV11509.1"/>
    </source>
</evidence>
<dbReference type="EMBL" id="CP003732">
    <property type="protein sequence ID" value="AFV11509.1"/>
    <property type="molecule type" value="Genomic_DNA"/>
</dbReference>
<organism evidence="2 3">
    <name type="scientific">Thermacetogenium phaeum (strain ATCC BAA-254 / DSM 26808 / PB)</name>
    <dbReference type="NCBI Taxonomy" id="1089553"/>
    <lineage>
        <taxon>Bacteria</taxon>
        <taxon>Bacillati</taxon>
        <taxon>Bacillota</taxon>
        <taxon>Clostridia</taxon>
        <taxon>Thermoanaerobacterales</taxon>
        <taxon>Thermoanaerobacteraceae</taxon>
        <taxon>Thermacetogenium</taxon>
    </lineage>
</organism>
<dbReference type="KEGG" id="tpz:Tph_c12880"/>
<sequence>MAAKNRKGRRTGKAGEEVKTRTADIETASEYVTINDLKKMAEIDEKDRTV</sequence>
<protein>
    <submittedName>
        <fullName evidence="2">Uncharacterized protein</fullName>
    </submittedName>
</protein>